<evidence type="ECO:0000313" key="11">
    <source>
        <dbReference type="Proteomes" id="UP000011021"/>
    </source>
</evidence>
<feature type="transmembrane region" description="Helical" evidence="8">
    <location>
        <begin position="60"/>
        <end position="77"/>
    </location>
</feature>
<evidence type="ECO:0000256" key="2">
    <source>
        <dbReference type="ARBA" id="ARBA00009854"/>
    </source>
</evidence>
<dbReference type="EMBL" id="AEQP01000003">
    <property type="protein sequence ID" value="EFV95302.1"/>
    <property type="molecule type" value="Genomic_DNA"/>
</dbReference>
<dbReference type="AlphaFoldDB" id="E7RWC7"/>
<dbReference type="PANTHER" id="PTHR30445:SF3">
    <property type="entry name" value="TRANSPORT PROTEIN YIDE-RELATED"/>
    <property type="match status" value="1"/>
</dbReference>
<dbReference type="InterPro" id="IPR050144">
    <property type="entry name" value="AAE_transporter"/>
</dbReference>
<feature type="transmembrane region" description="Helical" evidence="8">
    <location>
        <begin position="381"/>
        <end position="398"/>
    </location>
</feature>
<feature type="transmembrane region" description="Helical" evidence="8">
    <location>
        <begin position="504"/>
        <end position="530"/>
    </location>
</feature>
<sequence>MSELANFLSNQPMLALFATMALGHAVGAVSIKGFSLGSGAVLFVALAVGAFAPASAMPSALGSLGLLLFLYGVGLAYGKQFFDGLTSPVGLRANAASIIGVVIMALMTVATVWLFPDISLPETLGVFAGAGTSTSSLQAAMALTGNNLPATGYSVAYPFGVAIPILVIGLYNAFFRPRIAPQERISLKMHAVRVENGYVVGKTLLELASWLPQGVAASTVYRDGQAHSAEVHGPLQLGDVVLITGVDAERMTEAEKMLGQHVGDTFRRSHGELDYLRLFVSNTKLAGKTIREVKRMLDFETSFLHVRRVDEDISVTLDLTLEVGDQIGVLAHIDHIPDLRRVFGDSVRASGEISFIGIGLGAALGLGLGAIPIYLPGLGHFSLGFAGLLLVALILGKIRKTGRITWTMPVPANLALRNFGLSLFLAQVGMASGETFVQTVTHSGVYLLVGIVFVTVLSLVVLLLSLHVFKLPFDMAAGVMSGATGNPAIIAFTSRTLGTDKPDIGYAMIFPSMTILKIVMVHILGAVLGVG</sequence>
<dbReference type="eggNOG" id="COG0569">
    <property type="taxonomic scope" value="Bacteria"/>
</dbReference>
<keyword evidence="6 8" id="KW-1133">Transmembrane helix</keyword>
<evidence type="ECO:0000256" key="1">
    <source>
        <dbReference type="ARBA" id="ARBA00004651"/>
    </source>
</evidence>
<feature type="transmembrane region" description="Helical" evidence="8">
    <location>
        <begin position="473"/>
        <end position="492"/>
    </location>
</feature>
<reference evidence="10 11" key="1">
    <citation type="submission" date="2010-12" db="EMBL/GenBank/DDBJ databases">
        <authorList>
            <person name="Muzny D."/>
            <person name="Qin X."/>
            <person name="Deng J."/>
            <person name="Jiang H."/>
            <person name="Liu Y."/>
            <person name="Qu J."/>
            <person name="Song X.-Z."/>
            <person name="Zhang L."/>
            <person name="Thornton R."/>
            <person name="Coyle M."/>
            <person name="Francisco L."/>
            <person name="Jackson L."/>
            <person name="Javaid M."/>
            <person name="Korchina V."/>
            <person name="Kovar C."/>
            <person name="Mata R."/>
            <person name="Mathew T."/>
            <person name="Ngo R."/>
            <person name="Nguyen L."/>
            <person name="Nguyen N."/>
            <person name="Okwuonu G."/>
            <person name="Ongeri F."/>
            <person name="Pham C."/>
            <person name="Simmons D."/>
            <person name="Wilczek-Boney K."/>
            <person name="Hale W."/>
            <person name="Jakkamsetti A."/>
            <person name="Pham P."/>
            <person name="Ruth R."/>
            <person name="San Lucas F."/>
            <person name="Warren J."/>
            <person name="Zhang J."/>
            <person name="Zhao Z."/>
            <person name="Zhou C."/>
            <person name="Zhu D."/>
            <person name="Lee S."/>
            <person name="Bess C."/>
            <person name="Blankenburg K."/>
            <person name="Forbes L."/>
            <person name="Fu Q."/>
            <person name="Gubbala S."/>
            <person name="Hirani K."/>
            <person name="Jayaseelan J.C."/>
            <person name="Lara F."/>
            <person name="Munidasa M."/>
            <person name="Palculict T."/>
            <person name="Patil S."/>
            <person name="Pu L.-L."/>
            <person name="Saada N."/>
            <person name="Tang L."/>
            <person name="Weissenberger G."/>
            <person name="Zhu Y."/>
            <person name="Hemphill L."/>
            <person name="Shang Y."/>
            <person name="Youmans B."/>
            <person name="Ayvaz T."/>
            <person name="Ross M."/>
            <person name="Santibanez J."/>
            <person name="Aqrawi P."/>
            <person name="Gross S."/>
            <person name="Joshi V."/>
            <person name="Fowler G."/>
            <person name="Nazareth L."/>
            <person name="Reid J."/>
            <person name="Worley K."/>
            <person name="Petrosino J."/>
            <person name="Highlander S."/>
            <person name="Gibbs R."/>
        </authorList>
    </citation>
    <scope>NUCLEOTIDE SEQUENCE [LARGE SCALE GENOMIC DNA]</scope>
    <source>
        <strain evidence="10 11">ATCC 51599</strain>
    </source>
</reference>
<feature type="transmembrane region" description="Helical" evidence="8">
    <location>
        <begin position="36"/>
        <end position="54"/>
    </location>
</feature>
<dbReference type="InterPro" id="IPR006512">
    <property type="entry name" value="YidE_YbjL"/>
</dbReference>
<dbReference type="Proteomes" id="UP000011021">
    <property type="component" value="Unassembled WGS sequence"/>
</dbReference>
<keyword evidence="7 8" id="KW-0472">Membrane</keyword>
<dbReference type="STRING" id="887898.HMPREF0551_0790"/>
<feature type="transmembrane region" description="Helical" evidence="8">
    <location>
        <begin position="155"/>
        <end position="175"/>
    </location>
</feature>
<keyword evidence="5 8" id="KW-0812">Transmembrane</keyword>
<dbReference type="GO" id="GO:0006813">
    <property type="term" value="P:potassium ion transport"/>
    <property type="evidence" value="ECO:0007669"/>
    <property type="project" value="InterPro"/>
</dbReference>
<evidence type="ECO:0000256" key="3">
    <source>
        <dbReference type="ARBA" id="ARBA00022448"/>
    </source>
</evidence>
<evidence type="ECO:0000256" key="8">
    <source>
        <dbReference type="SAM" id="Phobius"/>
    </source>
</evidence>
<dbReference type="PANTHER" id="PTHR30445">
    <property type="entry name" value="K(+)_H(+) ANTIPORTER SUBUNIT KHTT"/>
    <property type="match status" value="1"/>
</dbReference>
<dbReference type="RefSeq" id="WP_005672948.1">
    <property type="nucleotide sequence ID" value="NZ_CP146288.1"/>
</dbReference>
<feature type="transmembrane region" description="Helical" evidence="8">
    <location>
        <begin position="410"/>
        <end position="432"/>
    </location>
</feature>
<accession>E7RWC7</accession>
<evidence type="ECO:0000256" key="4">
    <source>
        <dbReference type="ARBA" id="ARBA00022475"/>
    </source>
</evidence>
<dbReference type="GO" id="GO:0008324">
    <property type="term" value="F:monoatomic cation transmembrane transporter activity"/>
    <property type="evidence" value="ECO:0007669"/>
    <property type="project" value="InterPro"/>
</dbReference>
<organism evidence="10 11">
    <name type="scientific">Lautropia mirabilis ATCC 51599</name>
    <dbReference type="NCBI Taxonomy" id="887898"/>
    <lineage>
        <taxon>Bacteria</taxon>
        <taxon>Pseudomonadati</taxon>
        <taxon>Pseudomonadota</taxon>
        <taxon>Betaproteobacteria</taxon>
        <taxon>Burkholderiales</taxon>
        <taxon>Burkholderiaceae</taxon>
        <taxon>Lautropia</taxon>
    </lineage>
</organism>
<dbReference type="InterPro" id="IPR006037">
    <property type="entry name" value="RCK_C"/>
</dbReference>
<dbReference type="eggNOG" id="COG2985">
    <property type="taxonomic scope" value="Bacteria"/>
</dbReference>
<evidence type="ECO:0000256" key="7">
    <source>
        <dbReference type="ARBA" id="ARBA00023136"/>
    </source>
</evidence>
<name>E7RWC7_9BURK</name>
<feature type="transmembrane region" description="Helical" evidence="8">
    <location>
        <begin position="12"/>
        <end position="29"/>
    </location>
</feature>
<feature type="domain" description="RCK C-terminal" evidence="9">
    <location>
        <begin position="261"/>
        <end position="345"/>
    </location>
</feature>
<dbReference type="Pfam" id="PF02080">
    <property type="entry name" value="TrkA_C"/>
    <property type="match status" value="1"/>
</dbReference>
<keyword evidence="3" id="KW-0813">Transport</keyword>
<gene>
    <name evidence="10" type="ORF">HMPREF0551_0790</name>
</gene>
<keyword evidence="11" id="KW-1185">Reference proteome</keyword>
<dbReference type="Pfam" id="PF06826">
    <property type="entry name" value="Asp-Al_Ex"/>
    <property type="match status" value="2"/>
</dbReference>
<proteinExistence type="inferred from homology"/>
<comment type="subcellular location">
    <subcellularLocation>
        <location evidence="1">Cell membrane</location>
        <topology evidence="1">Multi-pass membrane protein</topology>
    </subcellularLocation>
</comment>
<keyword evidence="4" id="KW-1003">Cell membrane</keyword>
<evidence type="ECO:0000313" key="10">
    <source>
        <dbReference type="EMBL" id="EFV95302.1"/>
    </source>
</evidence>
<feature type="transmembrane region" description="Helical" evidence="8">
    <location>
        <begin position="444"/>
        <end position="466"/>
    </location>
</feature>
<comment type="similarity">
    <text evidence="2">Belongs to the AAE transporter (TC 2.A.81) family.</text>
</comment>
<dbReference type="SUPFAM" id="SSF116726">
    <property type="entry name" value="TrkA C-terminal domain-like"/>
    <property type="match status" value="2"/>
</dbReference>
<protein>
    <submittedName>
        <fullName evidence="10">TrkA C-terminal domain protein</fullName>
    </submittedName>
</protein>
<evidence type="ECO:0000256" key="5">
    <source>
        <dbReference type="ARBA" id="ARBA00022692"/>
    </source>
</evidence>
<comment type="caution">
    <text evidence="10">The sequence shown here is derived from an EMBL/GenBank/DDBJ whole genome shotgun (WGS) entry which is preliminary data.</text>
</comment>
<dbReference type="InterPro" id="IPR036721">
    <property type="entry name" value="RCK_C_sf"/>
</dbReference>
<dbReference type="PROSITE" id="PS51202">
    <property type="entry name" value="RCK_C"/>
    <property type="match status" value="1"/>
</dbReference>
<dbReference type="NCBIfam" id="TIGR01625">
    <property type="entry name" value="YidE_YbjL_dupl"/>
    <property type="match status" value="2"/>
</dbReference>
<dbReference type="GO" id="GO:0005886">
    <property type="term" value="C:plasma membrane"/>
    <property type="evidence" value="ECO:0007669"/>
    <property type="project" value="UniProtKB-SubCell"/>
</dbReference>
<evidence type="ECO:0000256" key="6">
    <source>
        <dbReference type="ARBA" id="ARBA00022989"/>
    </source>
</evidence>
<dbReference type="HOGENOM" id="CLU_035023_3_0_4"/>
<feature type="transmembrane region" description="Helical" evidence="8">
    <location>
        <begin position="89"/>
        <end position="115"/>
    </location>
</feature>
<evidence type="ECO:0000259" key="9">
    <source>
        <dbReference type="PROSITE" id="PS51202"/>
    </source>
</evidence>
<feature type="transmembrane region" description="Helical" evidence="8">
    <location>
        <begin position="353"/>
        <end position="375"/>
    </location>
</feature>